<name>A0A1X0Y901_9BACT</name>
<evidence type="ECO:0000313" key="3">
    <source>
        <dbReference type="Proteomes" id="UP000193136"/>
    </source>
</evidence>
<evidence type="ECO:0008006" key="4">
    <source>
        <dbReference type="Google" id="ProtNLM"/>
    </source>
</evidence>
<proteinExistence type="predicted"/>
<dbReference type="Proteomes" id="UP000193136">
    <property type="component" value="Unassembled WGS sequence"/>
</dbReference>
<reference evidence="2 3" key="1">
    <citation type="submission" date="2017-03" db="EMBL/GenBank/DDBJ databases">
        <title>Genome sequence of Geothermobacter sp. EPR-M, Deep-Sea Iron Reducer.</title>
        <authorList>
            <person name="Tully B."/>
            <person name="Savalia P."/>
            <person name="Abuyen K."/>
            <person name="Baughan C."/>
            <person name="Romero E."/>
            <person name="Ronkowski C."/>
            <person name="Torres B."/>
            <person name="Tremblay J."/>
            <person name="Trujillo A."/>
            <person name="Tyler M."/>
            <person name="Perez-Rodriguez I."/>
            <person name="Amend J."/>
        </authorList>
    </citation>
    <scope>NUCLEOTIDE SEQUENCE [LARGE SCALE GENOMIC DNA]</scope>
    <source>
        <strain evidence="2 3">EPR-M</strain>
    </source>
</reference>
<keyword evidence="1" id="KW-0812">Transmembrane</keyword>
<keyword evidence="1" id="KW-1133">Transmembrane helix</keyword>
<dbReference type="RefSeq" id="WP_085009853.1">
    <property type="nucleotide sequence ID" value="NZ_NAAD01000005.1"/>
</dbReference>
<dbReference type="OrthoDB" id="5525782at2"/>
<organism evidence="2 3">
    <name type="scientific">Geothermobacter hydrogeniphilus</name>
    <dbReference type="NCBI Taxonomy" id="1969733"/>
    <lineage>
        <taxon>Bacteria</taxon>
        <taxon>Pseudomonadati</taxon>
        <taxon>Thermodesulfobacteriota</taxon>
        <taxon>Desulfuromonadia</taxon>
        <taxon>Desulfuromonadales</taxon>
        <taxon>Geothermobacteraceae</taxon>
        <taxon>Geothermobacter</taxon>
    </lineage>
</organism>
<evidence type="ECO:0000313" key="2">
    <source>
        <dbReference type="EMBL" id="ORJ61579.1"/>
    </source>
</evidence>
<protein>
    <recommendedName>
        <fullName evidence="4">Amino acid transport protein</fullName>
    </recommendedName>
</protein>
<accession>A0A1X0Y901</accession>
<feature type="transmembrane region" description="Helical" evidence="1">
    <location>
        <begin position="7"/>
        <end position="24"/>
    </location>
</feature>
<comment type="caution">
    <text evidence="2">The sequence shown here is derived from an EMBL/GenBank/DDBJ whole genome shotgun (WGS) entry which is preliminary data.</text>
</comment>
<evidence type="ECO:0000256" key="1">
    <source>
        <dbReference type="SAM" id="Phobius"/>
    </source>
</evidence>
<keyword evidence="1" id="KW-0472">Membrane</keyword>
<dbReference type="AlphaFoldDB" id="A0A1X0Y901"/>
<dbReference type="STRING" id="1969733.B5V00_05945"/>
<gene>
    <name evidence="2" type="ORF">B5V00_05945</name>
</gene>
<dbReference type="EMBL" id="NAAD01000005">
    <property type="protein sequence ID" value="ORJ61579.1"/>
    <property type="molecule type" value="Genomic_DNA"/>
</dbReference>
<sequence length="68" mass="7792">MDSSLKIFLDLFVGSLGFAYFIYGKKQRVLIPTLCGVSLMAYPYFVQRMLIYIPVALLLAILPFLIRE</sequence>
<keyword evidence="3" id="KW-1185">Reference proteome</keyword>
<feature type="transmembrane region" description="Helical" evidence="1">
    <location>
        <begin position="44"/>
        <end position="66"/>
    </location>
</feature>